<gene>
    <name evidence="2" type="ORF">FDP41_000108</name>
</gene>
<evidence type="ECO:0000259" key="1">
    <source>
        <dbReference type="Pfam" id="PF00149"/>
    </source>
</evidence>
<dbReference type="Gene3D" id="3.60.21.10">
    <property type="match status" value="1"/>
</dbReference>
<dbReference type="InterPro" id="IPR004843">
    <property type="entry name" value="Calcineurin-like_PHP"/>
</dbReference>
<dbReference type="GO" id="GO:0016787">
    <property type="term" value="F:hydrolase activity"/>
    <property type="evidence" value="ECO:0007669"/>
    <property type="project" value="InterPro"/>
</dbReference>
<evidence type="ECO:0000313" key="3">
    <source>
        <dbReference type="Proteomes" id="UP000444721"/>
    </source>
</evidence>
<reference evidence="2 3" key="1">
    <citation type="journal article" date="2019" name="Sci. Rep.">
        <title>Nanopore sequencing improves the draft genome of the human pathogenic amoeba Naegleria fowleri.</title>
        <authorList>
            <person name="Liechti N."/>
            <person name="Schurch N."/>
            <person name="Bruggmann R."/>
            <person name="Wittwer M."/>
        </authorList>
    </citation>
    <scope>NUCLEOTIDE SEQUENCE [LARGE SCALE GENOMIC DNA]</scope>
    <source>
        <strain evidence="2 3">ATCC 30894</strain>
    </source>
</reference>
<name>A0A6A5CIE5_NAEFO</name>
<dbReference type="InterPro" id="IPR029052">
    <property type="entry name" value="Metallo-depent_PP-like"/>
</dbReference>
<protein>
    <recommendedName>
        <fullName evidence="1">Calcineurin-like phosphoesterase domain-containing protein</fullName>
    </recommendedName>
</protein>
<dbReference type="VEuPathDB" id="AmoebaDB:NfTy_025760"/>
<dbReference type="VEuPathDB" id="AmoebaDB:NF0011110"/>
<dbReference type="VEuPathDB" id="AmoebaDB:FDP41_000108"/>
<dbReference type="PANTHER" id="PTHR37523">
    <property type="entry name" value="METALLOPHOSPHOESTERASE"/>
    <property type="match status" value="1"/>
</dbReference>
<evidence type="ECO:0000313" key="2">
    <source>
        <dbReference type="EMBL" id="KAF0985069.1"/>
    </source>
</evidence>
<sequence>MSPPSPSSLRIVFSSDLHGNLFQYQKLVDYANHEDHHINCMIIGGDLYLKNKKHSNLDEYSHLDCNKGIEKHRDYFANHLLPILKQFKKGNVYICFGNADLYSDVAFMKEKTQHIPNIKVLYNEVIQLDETDLELFAYSSIVFMKGHKKDFERFDTSNISDTLAQNLDWYHIRLKGYTTFNESEFLDVILNGEYPECSCVEENPSEDSHFKGVPGFHHLKFDPNDPKLVKAFSIERELERIAEKYNFTKEKCRKQLWVCHMPPYDTCCDNVNGIHCGSRALRRAIEQYQPLMTMHGHIHCSVDSSQGQYCSKIGDTFCYTSGNYPKITSLPPPFTDELERFVCVHEFVEKFKGQQNSFQSAQPSGSSQESVLSSDNSINMAQEYYPLYMPKFNTFFKHKNENLHIEKGDEGFEYFSDQDQDLLFRVHGSEGNESDQDLNIKQKQQLVAERNVARSKAMISSFHLRIQEDVKPFVQSLISAGGPLKKFLNEKTFHTSVYEATFGHIQTEEEAMDFYRQLCGEDEQITVTMDMALYELKRVLALKAKKPNKHSRMTSRLNIPFNVEFKKAYLMFLKMLDYEIVSTATGNNSRIHEQRDPSEIPTRVRQTSYPNGLILSLLSTSHQFLEHSLSWECIGHLAKFYFIPWLDYENTQTPYTSRIDPHNLIFPWVLFNARIQQDHATFIPRALLDKIIQSHLHMYNSCGYDNNILNRILGISAMNETSTMDQVYTNFSALLTKSFSQREIQFYEKEKRKLLPEKPDTDVEDLMDLLNSYKTKLENRARLSQFTSLMRNMNLEGNEM</sequence>
<dbReference type="AlphaFoldDB" id="A0A6A5CIE5"/>
<dbReference type="EMBL" id="VFQX01000001">
    <property type="protein sequence ID" value="KAF0985069.1"/>
    <property type="molecule type" value="Genomic_DNA"/>
</dbReference>
<dbReference type="PANTHER" id="PTHR37523:SF1">
    <property type="entry name" value="CALCINEURIN-LIKE PHOSPHOESTERASE DOMAIN-CONTAINING PROTEIN"/>
    <property type="match status" value="1"/>
</dbReference>
<feature type="domain" description="Calcineurin-like phosphoesterase" evidence="1">
    <location>
        <begin position="9"/>
        <end position="171"/>
    </location>
</feature>
<organism evidence="2 3">
    <name type="scientific">Naegleria fowleri</name>
    <name type="common">Brain eating amoeba</name>
    <dbReference type="NCBI Taxonomy" id="5763"/>
    <lineage>
        <taxon>Eukaryota</taxon>
        <taxon>Discoba</taxon>
        <taxon>Heterolobosea</taxon>
        <taxon>Tetramitia</taxon>
        <taxon>Eutetramitia</taxon>
        <taxon>Vahlkampfiidae</taxon>
        <taxon>Naegleria</taxon>
    </lineage>
</organism>
<proteinExistence type="predicted"/>
<dbReference type="SUPFAM" id="SSF56300">
    <property type="entry name" value="Metallo-dependent phosphatases"/>
    <property type="match status" value="1"/>
</dbReference>
<dbReference type="GeneID" id="68107326"/>
<keyword evidence="3" id="KW-1185">Reference proteome</keyword>
<dbReference type="Proteomes" id="UP000444721">
    <property type="component" value="Unassembled WGS sequence"/>
</dbReference>
<dbReference type="Pfam" id="PF00149">
    <property type="entry name" value="Metallophos"/>
    <property type="match status" value="1"/>
</dbReference>
<comment type="caution">
    <text evidence="2">The sequence shown here is derived from an EMBL/GenBank/DDBJ whole genome shotgun (WGS) entry which is preliminary data.</text>
</comment>
<accession>A0A6A5CIE5</accession>
<dbReference type="OrthoDB" id="2160551at2759"/>
<dbReference type="CDD" id="cd00838">
    <property type="entry name" value="MPP_superfamily"/>
    <property type="match status" value="1"/>
</dbReference>
<dbReference type="RefSeq" id="XP_044569782.1">
    <property type="nucleotide sequence ID" value="XM_044701136.1"/>
</dbReference>